<dbReference type="RefSeq" id="WP_106139952.1">
    <property type="nucleotide sequence ID" value="NZ_PVTE01000023.1"/>
</dbReference>
<dbReference type="Pfam" id="PF22422">
    <property type="entry name" value="MGH1-like_GH"/>
    <property type="match status" value="1"/>
</dbReference>
<evidence type="ECO:0000313" key="2">
    <source>
        <dbReference type="EMBL" id="PRY31113.1"/>
    </source>
</evidence>
<dbReference type="AlphaFoldDB" id="A0A2T0SCR1"/>
<dbReference type="InterPro" id="IPR012341">
    <property type="entry name" value="6hp_glycosidase-like_sf"/>
</dbReference>
<dbReference type="GO" id="GO:0009311">
    <property type="term" value="P:oligosaccharide metabolic process"/>
    <property type="evidence" value="ECO:0007669"/>
    <property type="project" value="InterPro"/>
</dbReference>
<dbReference type="GO" id="GO:0004573">
    <property type="term" value="F:Glc3Man9GlcNAc2 oligosaccharide glucosidase activity"/>
    <property type="evidence" value="ECO:0007669"/>
    <property type="project" value="InterPro"/>
</dbReference>
<evidence type="ECO:0000259" key="1">
    <source>
        <dbReference type="Pfam" id="PF22422"/>
    </source>
</evidence>
<name>A0A2T0SCR1_9BACT</name>
<organism evidence="2 3">
    <name type="scientific">Spirosoma oryzae</name>
    <dbReference type="NCBI Taxonomy" id="1469603"/>
    <lineage>
        <taxon>Bacteria</taxon>
        <taxon>Pseudomonadati</taxon>
        <taxon>Bacteroidota</taxon>
        <taxon>Cytophagia</taxon>
        <taxon>Cytophagales</taxon>
        <taxon>Cytophagaceae</taxon>
        <taxon>Spirosoma</taxon>
    </lineage>
</organism>
<protein>
    <recommendedName>
        <fullName evidence="1">Mannosylglycerate hydrolase MGH1-like glycoside hydrolase domain-containing protein</fullName>
    </recommendedName>
</protein>
<feature type="domain" description="Mannosylglycerate hydrolase MGH1-like glycoside hydrolase" evidence="1">
    <location>
        <begin position="426"/>
        <end position="533"/>
    </location>
</feature>
<sequence length="879" mass="101781">MNDNRTIEQQRLEKQWHNEEQWYKWGPYLSERQWGTVREDYTAEGEAWDAFPHEHARMRTYRWGEDGLAGISDEKQTLCFALSLWNGKDPFLKERMFGLSNAQGNHGEDVKELYYYLDNTPTHSYMKMLYKYAQTEFPYDKLVRKNDERGLTDLEYELLDTGLFNDDRYFDVQVEYAKDGIDDILIRLTIYNRASEAAPLHLLPTLWFRNRWSWQEEEGKPWIQRIESTTDGVQQVRAHHERLGDYVLSFQAPDAVLMTENETNRERVFGETNDSPFVKDAFHDAITSGKLSPFDEQPTGTKCAPVYALNIEAGQSVEIRLRLSQNETADPLGAEFDSVFETRIQEADDFYAHLTKGNTPADAQIKRQAWAGLMWSKQYYKYNVRRWLEGDPGAPPPPPERWQGRNADWQHLNAEHIMIMPDKWEYPWFAAWDQAFQAIAVEPIDLGFAKHQLYLHADPQYQSSDGRLPAYEWDFSANNPPLRAAISWLFYVQEQQLTGKKDYEFLSTMFERLRPNYEWWTTQVSGKNDGLFKGGFLGLDNISLFDRQEEIPGGGDLDQADATAWMATYTLYMMRIAVELAQDDQATFEPLACYYLEHYFRISSALERVSKLWVDENDPESDNGFSYDVLHMPDGQQIPIPLRSMVGLANIFAVMTLEREVAKKLPDFYERVIKFANHPPNDDLCYCVINDNPERDSILFALLSADQLRRLNTFLFSEAELLAPGGIRSLSKAYEKPYEMEIDGEVHEIHYTPGESDSNMYGGNSNWRGPVWFPMNFFIYKALQTFGGYYGDKVEVALPFGSDNKGDMSDAAGFLADRMWSIFRRGENGLRPLNGTDKIYANNPHFNDLILYYEHFDGDTSRGLGASHQTGWTALITCM</sequence>
<comment type="caution">
    <text evidence="2">The sequence shown here is derived from an EMBL/GenBank/DDBJ whole genome shotgun (WGS) entry which is preliminary data.</text>
</comment>
<dbReference type="Proteomes" id="UP000238375">
    <property type="component" value="Unassembled WGS sequence"/>
</dbReference>
<dbReference type="InterPro" id="IPR054491">
    <property type="entry name" value="MGH1-like_GH"/>
</dbReference>
<evidence type="ECO:0000313" key="3">
    <source>
        <dbReference type="Proteomes" id="UP000238375"/>
    </source>
</evidence>
<reference evidence="2 3" key="1">
    <citation type="submission" date="2018-03" db="EMBL/GenBank/DDBJ databases">
        <title>Genomic Encyclopedia of Archaeal and Bacterial Type Strains, Phase II (KMG-II): from individual species to whole genera.</title>
        <authorList>
            <person name="Goeker M."/>
        </authorList>
    </citation>
    <scope>NUCLEOTIDE SEQUENCE [LARGE SCALE GENOMIC DNA]</scope>
    <source>
        <strain evidence="2 3">DSM 28354</strain>
    </source>
</reference>
<dbReference type="PANTHER" id="PTHR10412:SF10">
    <property type="entry name" value="GLYCOSYL HYDROLASE FAMILY 63 C-TERMINAL DOMAIN-CONTAINING PROTEIN"/>
    <property type="match status" value="1"/>
</dbReference>
<accession>A0A2T0SCR1</accession>
<keyword evidence="3" id="KW-1185">Reference proteome</keyword>
<dbReference type="InterPro" id="IPR008928">
    <property type="entry name" value="6-hairpin_glycosidase_sf"/>
</dbReference>
<dbReference type="InterPro" id="IPR004888">
    <property type="entry name" value="Glycoside_hydrolase_63"/>
</dbReference>
<dbReference type="EMBL" id="PVTE01000023">
    <property type="protein sequence ID" value="PRY31113.1"/>
    <property type="molecule type" value="Genomic_DNA"/>
</dbReference>
<dbReference type="Gene3D" id="1.50.10.10">
    <property type="match status" value="1"/>
</dbReference>
<dbReference type="SUPFAM" id="SSF48208">
    <property type="entry name" value="Six-hairpin glycosidases"/>
    <property type="match status" value="1"/>
</dbReference>
<dbReference type="OrthoDB" id="9781878at2"/>
<gene>
    <name evidence="2" type="ORF">CLV58_12376</name>
</gene>
<dbReference type="PANTHER" id="PTHR10412">
    <property type="entry name" value="MANNOSYL-OLIGOSACCHARIDE GLUCOSIDASE"/>
    <property type="match status" value="1"/>
</dbReference>
<proteinExistence type="predicted"/>